<gene>
    <name evidence="1" type="ORF">HYY20_13850</name>
</gene>
<reference evidence="1" key="1">
    <citation type="submission" date="2020-07" db="EMBL/GenBank/DDBJ databases">
        <title>Huge and variable diversity of episymbiotic CPR bacteria and DPANN archaea in groundwater ecosystems.</title>
        <authorList>
            <person name="He C.Y."/>
            <person name="Keren R."/>
            <person name="Whittaker M."/>
            <person name="Farag I.F."/>
            <person name="Doudna J."/>
            <person name="Cate J.H.D."/>
            <person name="Banfield J.F."/>
        </authorList>
    </citation>
    <scope>NUCLEOTIDE SEQUENCE</scope>
    <source>
        <strain evidence="1">NC_groundwater_672_Ag_B-0.1um_62_36</strain>
    </source>
</reference>
<evidence type="ECO:0000313" key="2">
    <source>
        <dbReference type="Proteomes" id="UP000769766"/>
    </source>
</evidence>
<organism evidence="1 2">
    <name type="scientific">Tectimicrobiota bacterium</name>
    <dbReference type="NCBI Taxonomy" id="2528274"/>
    <lineage>
        <taxon>Bacteria</taxon>
        <taxon>Pseudomonadati</taxon>
        <taxon>Nitrospinota/Tectimicrobiota group</taxon>
        <taxon>Candidatus Tectimicrobiota</taxon>
    </lineage>
</organism>
<proteinExistence type="predicted"/>
<name>A0A932CR10_UNCTE</name>
<comment type="caution">
    <text evidence="1">The sequence shown here is derived from an EMBL/GenBank/DDBJ whole genome shotgun (WGS) entry which is preliminary data.</text>
</comment>
<accession>A0A932CR10</accession>
<dbReference type="Proteomes" id="UP000769766">
    <property type="component" value="Unassembled WGS sequence"/>
</dbReference>
<dbReference type="AlphaFoldDB" id="A0A932CR10"/>
<protein>
    <submittedName>
        <fullName evidence="1">Uncharacterized protein</fullName>
    </submittedName>
</protein>
<evidence type="ECO:0000313" key="1">
    <source>
        <dbReference type="EMBL" id="MBI2877955.1"/>
    </source>
</evidence>
<sequence>MAQLSEYFKPIIESTYDAMCDVLNNPALWSDHMIHKTLERAGGKPFNVEDVRLLVKDYLAVLCELIRKEGRLGALGEAPIEGKPWATTEGRYGGHSRF</sequence>
<dbReference type="EMBL" id="JACPRF010000421">
    <property type="protein sequence ID" value="MBI2877955.1"/>
    <property type="molecule type" value="Genomic_DNA"/>
</dbReference>